<dbReference type="EMBL" id="JAFNEN010000213">
    <property type="protein sequence ID" value="KAG8189495.1"/>
    <property type="molecule type" value="Genomic_DNA"/>
</dbReference>
<accession>A0AAV6UYC4</accession>
<name>A0AAV6UYC4_9ARAC</name>
<sequence>MYTTSTSGRQATSSEVLRTTSASEDKENEAGFSTDDEEEATPLVVLSVIFQGNQLGAAYYDIDTCCLHLMPDHNDTAPSYSLLRLLLKQTNPCTIVTSSRTDENVVSILKEINSRNLPTVSSSSSFPSPQQRVHLLPNSDFAIEASKHRLKNLQLSKMPQNMNDTEKRIYFSSLIDFTSIFMVKAAGGLLKFIDSNPFGLRLSNDFDFETISSISTLALNNIVNLDDNSYKALQIFQEERHPSVYKSSFGIKEGLSLFGICNNCKSAIGKKELRRWFLFPSNDPKLLLERQAAVKYFSSPKNDDVRVILQGSLKHIKFLPRILSRMKTAQASMNDWQSLYKTAYYAMLIGETCRSRSSSLDIFKQIDATFSSDLFRITSLLNKIIDFDEYAKQNHFIVKPGVDSELDKMKRTYNGLPDFMTQVAYQELQDLSVDVQQCSVIYLPQLGYLLSVPATEAMKESKDYSIPNLRFMFIVNDIVHYKSANTRKLDSILGDTLCDIYDKETQIMHKLQNVILEMRHVLFDVMEYSAKLDCLISLAVTAKECNWIQPEISTDGQMAIIKGRHPLQEMCVSSYVANDAFSGGSESKIKVITGPNSSGKSIYLKQIALIVFMTHLGSFVPAQTAKIPMVDKIFTCMHVVESVSLNLSGFLISLNQFCTALNGATEKSFVVIDEFGKDTEVKSGLFLLASSLQYWIERKGNSPHILLATHYLTLDTFFPQCPFIKFQTMDIIQDKELVFLYQVVNGISKSSFAFKTALKAGLPKNVVERNLEIVQNLKHKQPISLTDPDTVYETLKRYIFVYDEFLKLDVASNNMQGFFAFVKDAGNISAASEPVSSEKS</sequence>
<dbReference type="SMART" id="SM00534">
    <property type="entry name" value="MUTSac"/>
    <property type="match status" value="1"/>
</dbReference>
<dbReference type="PIRSF" id="PIRSF005813">
    <property type="entry name" value="MSH2"/>
    <property type="match status" value="1"/>
</dbReference>
<keyword evidence="9" id="KW-1185">Reference proteome</keyword>
<dbReference type="GO" id="GO:0005524">
    <property type="term" value="F:ATP binding"/>
    <property type="evidence" value="ECO:0007669"/>
    <property type="project" value="UniProtKB-KW"/>
</dbReference>
<dbReference type="InterPro" id="IPR011184">
    <property type="entry name" value="DNA_mismatch_repair_Msh2"/>
</dbReference>
<gene>
    <name evidence="8" type="ORF">JTE90_008457</name>
</gene>
<feature type="domain" description="DNA mismatch repair proteins mutS family" evidence="7">
    <location>
        <begin position="587"/>
        <end position="775"/>
    </location>
</feature>
<evidence type="ECO:0000313" key="9">
    <source>
        <dbReference type="Proteomes" id="UP000827092"/>
    </source>
</evidence>
<dbReference type="AlphaFoldDB" id="A0AAV6UYC4"/>
<dbReference type="InterPro" id="IPR027417">
    <property type="entry name" value="P-loop_NTPase"/>
</dbReference>
<feature type="domain" description="DNA mismatch repair protein MutS core" evidence="6">
    <location>
        <begin position="252"/>
        <end position="571"/>
    </location>
</feature>
<reference evidence="8 9" key="1">
    <citation type="journal article" date="2022" name="Nat. Ecol. Evol.">
        <title>A masculinizing supergene underlies an exaggerated male reproductive morph in a spider.</title>
        <authorList>
            <person name="Hendrickx F."/>
            <person name="De Corte Z."/>
            <person name="Sonet G."/>
            <person name="Van Belleghem S.M."/>
            <person name="Kostlbacher S."/>
            <person name="Vangestel C."/>
        </authorList>
    </citation>
    <scope>NUCLEOTIDE SEQUENCE [LARGE SCALE GENOMIC DNA]</scope>
    <source>
        <strain evidence="8">W744_W776</strain>
    </source>
</reference>
<organism evidence="8 9">
    <name type="scientific">Oedothorax gibbosus</name>
    <dbReference type="NCBI Taxonomy" id="931172"/>
    <lineage>
        <taxon>Eukaryota</taxon>
        <taxon>Metazoa</taxon>
        <taxon>Ecdysozoa</taxon>
        <taxon>Arthropoda</taxon>
        <taxon>Chelicerata</taxon>
        <taxon>Arachnida</taxon>
        <taxon>Araneae</taxon>
        <taxon>Araneomorphae</taxon>
        <taxon>Entelegynae</taxon>
        <taxon>Araneoidea</taxon>
        <taxon>Linyphiidae</taxon>
        <taxon>Erigoninae</taxon>
        <taxon>Oedothorax</taxon>
    </lineage>
</organism>
<dbReference type="GO" id="GO:0005634">
    <property type="term" value="C:nucleus"/>
    <property type="evidence" value="ECO:0007669"/>
    <property type="project" value="TreeGrafter"/>
</dbReference>
<evidence type="ECO:0000256" key="3">
    <source>
        <dbReference type="ARBA" id="ARBA00022840"/>
    </source>
</evidence>
<dbReference type="InterPro" id="IPR007696">
    <property type="entry name" value="DNA_mismatch_repair_MutS_core"/>
</dbReference>
<comment type="similarity">
    <text evidence="1">Belongs to the DNA mismatch repair MutS family.</text>
</comment>
<dbReference type="Gene3D" id="1.10.1420.10">
    <property type="match status" value="1"/>
</dbReference>
<dbReference type="PANTHER" id="PTHR11361">
    <property type="entry name" value="DNA MISMATCH REPAIR PROTEIN MUTS FAMILY MEMBER"/>
    <property type="match status" value="1"/>
</dbReference>
<feature type="region of interest" description="Disordered" evidence="5">
    <location>
        <begin position="1"/>
        <end position="37"/>
    </location>
</feature>
<comment type="caution">
    <text evidence="8">The sequence shown here is derived from an EMBL/GenBank/DDBJ whole genome shotgun (WGS) entry which is preliminary data.</text>
</comment>
<proteinExistence type="inferred from homology"/>
<dbReference type="Proteomes" id="UP000827092">
    <property type="component" value="Unassembled WGS sequence"/>
</dbReference>
<keyword evidence="4" id="KW-0238">DNA-binding</keyword>
<evidence type="ECO:0000259" key="7">
    <source>
        <dbReference type="SMART" id="SM00534"/>
    </source>
</evidence>
<dbReference type="PANTHER" id="PTHR11361:SF20">
    <property type="entry name" value="MUTS PROTEIN HOMOLOG 5"/>
    <property type="match status" value="1"/>
</dbReference>
<dbReference type="Gene3D" id="3.40.50.300">
    <property type="entry name" value="P-loop containing nucleotide triphosphate hydrolases"/>
    <property type="match status" value="1"/>
</dbReference>
<evidence type="ECO:0000313" key="8">
    <source>
        <dbReference type="EMBL" id="KAG8189495.1"/>
    </source>
</evidence>
<dbReference type="GO" id="GO:0140664">
    <property type="term" value="F:ATP-dependent DNA damage sensor activity"/>
    <property type="evidence" value="ECO:0007669"/>
    <property type="project" value="InterPro"/>
</dbReference>
<evidence type="ECO:0000256" key="2">
    <source>
        <dbReference type="ARBA" id="ARBA00022741"/>
    </source>
</evidence>
<dbReference type="InterPro" id="IPR007861">
    <property type="entry name" value="DNA_mismatch_repair_MutS_clamp"/>
</dbReference>
<feature type="compositionally biased region" description="Polar residues" evidence="5">
    <location>
        <begin position="1"/>
        <end position="22"/>
    </location>
</feature>
<dbReference type="SUPFAM" id="SSF52540">
    <property type="entry name" value="P-loop containing nucleoside triphosphate hydrolases"/>
    <property type="match status" value="1"/>
</dbReference>
<evidence type="ECO:0000256" key="1">
    <source>
        <dbReference type="ARBA" id="ARBA00006271"/>
    </source>
</evidence>
<dbReference type="GO" id="GO:0051026">
    <property type="term" value="P:chiasma assembly"/>
    <property type="evidence" value="ECO:0007669"/>
    <property type="project" value="TreeGrafter"/>
</dbReference>
<dbReference type="Pfam" id="PF05192">
    <property type="entry name" value="MutS_III"/>
    <property type="match status" value="1"/>
</dbReference>
<dbReference type="Pfam" id="PF05190">
    <property type="entry name" value="MutS_IV"/>
    <property type="match status" value="1"/>
</dbReference>
<keyword evidence="2" id="KW-0547">Nucleotide-binding</keyword>
<dbReference type="SMART" id="SM00533">
    <property type="entry name" value="MUTSd"/>
    <property type="match status" value="1"/>
</dbReference>
<evidence type="ECO:0008006" key="10">
    <source>
        <dbReference type="Google" id="ProtNLM"/>
    </source>
</evidence>
<dbReference type="InterPro" id="IPR045076">
    <property type="entry name" value="MutS"/>
</dbReference>
<dbReference type="FunFam" id="1.10.1420.10:FF:000008">
    <property type="entry name" value="MutS homolog 5 (E. coli)"/>
    <property type="match status" value="1"/>
</dbReference>
<dbReference type="InterPro" id="IPR036187">
    <property type="entry name" value="DNA_mismatch_repair_MutS_sf"/>
</dbReference>
<evidence type="ECO:0000259" key="6">
    <source>
        <dbReference type="SMART" id="SM00533"/>
    </source>
</evidence>
<protein>
    <recommendedName>
        <fullName evidence="10">DNA mismatch repair proteins mutS family domain-containing protein</fullName>
    </recommendedName>
</protein>
<dbReference type="GO" id="GO:0006298">
    <property type="term" value="P:mismatch repair"/>
    <property type="evidence" value="ECO:0007669"/>
    <property type="project" value="InterPro"/>
</dbReference>
<keyword evidence="3" id="KW-0067">ATP-binding</keyword>
<dbReference type="SUPFAM" id="SSF48334">
    <property type="entry name" value="DNA repair protein MutS, domain III"/>
    <property type="match status" value="1"/>
</dbReference>
<dbReference type="Pfam" id="PF00488">
    <property type="entry name" value="MutS_V"/>
    <property type="match status" value="1"/>
</dbReference>
<dbReference type="InterPro" id="IPR000432">
    <property type="entry name" value="DNA_mismatch_repair_MutS_C"/>
</dbReference>
<dbReference type="GO" id="GO:0030983">
    <property type="term" value="F:mismatched DNA binding"/>
    <property type="evidence" value="ECO:0007669"/>
    <property type="project" value="InterPro"/>
</dbReference>
<evidence type="ECO:0000256" key="4">
    <source>
        <dbReference type="ARBA" id="ARBA00023125"/>
    </source>
</evidence>
<evidence type="ECO:0000256" key="5">
    <source>
        <dbReference type="SAM" id="MobiDB-lite"/>
    </source>
</evidence>